<feature type="transmembrane region" description="Helical" evidence="6">
    <location>
        <begin position="589"/>
        <end position="610"/>
    </location>
</feature>
<evidence type="ECO:0000256" key="4">
    <source>
        <dbReference type="ARBA" id="ARBA00022989"/>
    </source>
</evidence>
<keyword evidence="3 6" id="KW-0812">Transmembrane</keyword>
<dbReference type="InterPro" id="IPR000731">
    <property type="entry name" value="SSD"/>
</dbReference>
<dbReference type="PANTHER" id="PTHR33406:SF13">
    <property type="entry name" value="MEMBRANE PROTEIN YDFJ"/>
    <property type="match status" value="1"/>
</dbReference>
<gene>
    <name evidence="8" type="ORF">UFOPK2359_00799</name>
</gene>
<feature type="transmembrane region" description="Helical" evidence="6">
    <location>
        <begin position="269"/>
        <end position="290"/>
    </location>
</feature>
<evidence type="ECO:0000259" key="7">
    <source>
        <dbReference type="PROSITE" id="PS50156"/>
    </source>
</evidence>
<organism evidence="8">
    <name type="scientific">freshwater metagenome</name>
    <dbReference type="NCBI Taxonomy" id="449393"/>
    <lineage>
        <taxon>unclassified sequences</taxon>
        <taxon>metagenomes</taxon>
        <taxon>ecological metagenomes</taxon>
    </lineage>
</organism>
<feature type="domain" description="SSD" evidence="7">
    <location>
        <begin position="192"/>
        <end position="319"/>
    </location>
</feature>
<feature type="transmembrane region" description="Helical" evidence="6">
    <location>
        <begin position="216"/>
        <end position="239"/>
    </location>
</feature>
<comment type="subcellular location">
    <subcellularLocation>
        <location evidence="1">Cell membrane</location>
        <topology evidence="1">Multi-pass membrane protein</topology>
    </subcellularLocation>
</comment>
<evidence type="ECO:0000256" key="2">
    <source>
        <dbReference type="ARBA" id="ARBA00022475"/>
    </source>
</evidence>
<dbReference type="Gene3D" id="1.20.1640.10">
    <property type="entry name" value="Multidrug efflux transporter AcrB transmembrane domain"/>
    <property type="match status" value="2"/>
</dbReference>
<dbReference type="PROSITE" id="PS50156">
    <property type="entry name" value="SSD"/>
    <property type="match status" value="1"/>
</dbReference>
<dbReference type="InterPro" id="IPR050545">
    <property type="entry name" value="Mycobact_MmpL"/>
</dbReference>
<dbReference type="PANTHER" id="PTHR33406">
    <property type="entry name" value="MEMBRANE PROTEIN MJ1562-RELATED"/>
    <property type="match status" value="1"/>
</dbReference>
<feature type="transmembrane region" description="Helical" evidence="6">
    <location>
        <begin position="357"/>
        <end position="378"/>
    </location>
</feature>
<protein>
    <submittedName>
        <fullName evidence="8">Unannotated protein</fullName>
    </submittedName>
</protein>
<evidence type="ECO:0000256" key="1">
    <source>
        <dbReference type="ARBA" id="ARBA00004651"/>
    </source>
</evidence>
<accession>A0A6J6N997</accession>
<feature type="transmembrane region" description="Helical" evidence="6">
    <location>
        <begin position="169"/>
        <end position="187"/>
    </location>
</feature>
<keyword evidence="4 6" id="KW-1133">Transmembrane helix</keyword>
<dbReference type="EMBL" id="CAEZXG010000045">
    <property type="protein sequence ID" value="CAB4682679.1"/>
    <property type="molecule type" value="Genomic_DNA"/>
</dbReference>
<dbReference type="InterPro" id="IPR004869">
    <property type="entry name" value="MMPL_dom"/>
</dbReference>
<feature type="transmembrane region" description="Helical" evidence="6">
    <location>
        <begin position="192"/>
        <end position="210"/>
    </location>
</feature>
<sequence length="719" mass="77164">MLEKLTRSTLRHRYVILFIWLFFICVSIFAGGKLNDHLTTSLSVPGSESEKASQILSEQFGENIEGSFTVIYKFTNATKAELEQLNQKVSTAATAIPTAKIAAHRALGGVLYVNISTGYDLLKAASYTDTLRAALARVGLGTALVSGPPAIERDVTPILKSDLRQGQGVAIVVALLLLILMLGACWAIYIPLVFAVASVSLALGLISLLAQKFLMVLYIPNIVELIGLGLAIDYSLLILHRFRRELIDGPADNINDVIIRTMKTAGRTVVISGLSVSIALATLFLVPVPFVRSLGMAAILVPLVCIVTALTFQPVLLSLCGRKGTLPHGFKGLIGRTDVMSGMWARIARFVVERPRLVFSSTLAVLLALASSVLFLQVTPSSLTAIPANLESAKALTMVTDRVGTGVITPIEIAIDLGAPQLSTDPDIALAKMTLIAQIQKNPHTFLVAAGQEPTFTDPTGRYMRIIVVANDALGDASTKDLVQKLRSSLIPEAGFPKSAKIYVGGAPAQGVDLVHTIFTTFPWIILLILIFTFLILMRAMRSVILPLKAIALDLISIATAISALVLVFKFGFASSFLGTYRLDQIEVWVVIFLFAVLFGLSMDYEVFLVSRMREARDNGANNSQAIIEGLAHTGTVVSAAAVILVGALSGLVNGHFAGLQQLGIGLAVGILIDATLIRGLLLPSSMVLLGRWNWWLPGSLARLLKTEASLLDKPEVRL</sequence>
<feature type="transmembrane region" description="Helical" evidence="6">
    <location>
        <begin position="631"/>
        <end position="653"/>
    </location>
</feature>
<dbReference type="SUPFAM" id="SSF82866">
    <property type="entry name" value="Multidrug efflux transporter AcrB transmembrane domain"/>
    <property type="match status" value="2"/>
</dbReference>
<proteinExistence type="predicted"/>
<dbReference type="GO" id="GO:0005886">
    <property type="term" value="C:plasma membrane"/>
    <property type="evidence" value="ECO:0007669"/>
    <property type="project" value="UniProtKB-SubCell"/>
</dbReference>
<keyword evidence="5 6" id="KW-0472">Membrane</keyword>
<dbReference type="Pfam" id="PF03176">
    <property type="entry name" value="MMPL"/>
    <property type="match status" value="2"/>
</dbReference>
<keyword evidence="2" id="KW-1003">Cell membrane</keyword>
<name>A0A6J6N997_9ZZZZ</name>
<feature type="transmembrane region" description="Helical" evidence="6">
    <location>
        <begin position="550"/>
        <end position="569"/>
    </location>
</feature>
<feature type="transmembrane region" description="Helical" evidence="6">
    <location>
        <begin position="296"/>
        <end position="317"/>
    </location>
</feature>
<feature type="transmembrane region" description="Helical" evidence="6">
    <location>
        <begin position="659"/>
        <end position="682"/>
    </location>
</feature>
<feature type="transmembrane region" description="Helical" evidence="6">
    <location>
        <begin position="12"/>
        <end position="32"/>
    </location>
</feature>
<dbReference type="AlphaFoldDB" id="A0A6J6N997"/>
<feature type="transmembrane region" description="Helical" evidence="6">
    <location>
        <begin position="518"/>
        <end position="538"/>
    </location>
</feature>
<evidence type="ECO:0000256" key="5">
    <source>
        <dbReference type="ARBA" id="ARBA00023136"/>
    </source>
</evidence>
<evidence type="ECO:0000313" key="8">
    <source>
        <dbReference type="EMBL" id="CAB4682679.1"/>
    </source>
</evidence>
<evidence type="ECO:0000256" key="3">
    <source>
        <dbReference type="ARBA" id="ARBA00022692"/>
    </source>
</evidence>
<evidence type="ECO:0000256" key="6">
    <source>
        <dbReference type="SAM" id="Phobius"/>
    </source>
</evidence>
<reference evidence="8" key="1">
    <citation type="submission" date="2020-05" db="EMBL/GenBank/DDBJ databases">
        <authorList>
            <person name="Chiriac C."/>
            <person name="Salcher M."/>
            <person name="Ghai R."/>
            <person name="Kavagutti S V."/>
        </authorList>
    </citation>
    <scope>NUCLEOTIDE SEQUENCE</scope>
</reference>